<feature type="signal peptide" evidence="6">
    <location>
        <begin position="1"/>
        <end position="19"/>
    </location>
</feature>
<dbReference type="Gene3D" id="2.40.10.10">
    <property type="entry name" value="Trypsin-like serine proteases"/>
    <property type="match status" value="1"/>
</dbReference>
<keyword evidence="4" id="KW-1015">Disulfide bond</keyword>
<gene>
    <name evidence="8" type="primary">RvY_15264-1</name>
    <name evidence="8" type="synonym">RvY_15264.1</name>
    <name evidence="8" type="ORF">RvY_15264</name>
</gene>
<dbReference type="PANTHER" id="PTHR24252">
    <property type="entry name" value="ACROSIN-RELATED"/>
    <property type="match status" value="1"/>
</dbReference>
<dbReference type="OrthoDB" id="10012881at2759"/>
<dbReference type="InterPro" id="IPR001314">
    <property type="entry name" value="Peptidase_S1A"/>
</dbReference>
<dbReference type="GO" id="GO:0004252">
    <property type="term" value="F:serine-type endopeptidase activity"/>
    <property type="evidence" value="ECO:0007669"/>
    <property type="project" value="InterPro"/>
</dbReference>
<dbReference type="SUPFAM" id="SSF50494">
    <property type="entry name" value="Trypsin-like serine proteases"/>
    <property type="match status" value="1"/>
</dbReference>
<evidence type="ECO:0000256" key="1">
    <source>
        <dbReference type="ARBA" id="ARBA00022670"/>
    </source>
</evidence>
<reference evidence="8 9" key="1">
    <citation type="journal article" date="2016" name="Nat. Commun.">
        <title>Extremotolerant tardigrade genome and improved radiotolerance of human cultured cells by tardigrade-unique protein.</title>
        <authorList>
            <person name="Hashimoto T."/>
            <person name="Horikawa D.D."/>
            <person name="Saito Y."/>
            <person name="Kuwahara H."/>
            <person name="Kozuka-Hata H."/>
            <person name="Shin-I T."/>
            <person name="Minakuchi Y."/>
            <person name="Ohishi K."/>
            <person name="Motoyama A."/>
            <person name="Aizu T."/>
            <person name="Enomoto A."/>
            <person name="Kondo K."/>
            <person name="Tanaka S."/>
            <person name="Hara Y."/>
            <person name="Koshikawa S."/>
            <person name="Sagara H."/>
            <person name="Miura T."/>
            <person name="Yokobori S."/>
            <person name="Miyagawa K."/>
            <person name="Suzuki Y."/>
            <person name="Kubo T."/>
            <person name="Oyama M."/>
            <person name="Kohara Y."/>
            <person name="Fujiyama A."/>
            <person name="Arakawa K."/>
            <person name="Katayama T."/>
            <person name="Toyoda A."/>
            <person name="Kunieda T."/>
        </authorList>
    </citation>
    <scope>NUCLEOTIDE SEQUENCE [LARGE SCALE GENOMIC DNA]</scope>
    <source>
        <strain evidence="8 9">YOKOZUNA-1</strain>
    </source>
</reference>
<dbReference type="InterPro" id="IPR009003">
    <property type="entry name" value="Peptidase_S1_PA"/>
</dbReference>
<keyword evidence="6" id="KW-0732">Signal</keyword>
<dbReference type="InterPro" id="IPR033116">
    <property type="entry name" value="TRYPSIN_SER"/>
</dbReference>
<dbReference type="PRINTS" id="PR00722">
    <property type="entry name" value="CHYMOTRYPSIN"/>
</dbReference>
<evidence type="ECO:0000256" key="3">
    <source>
        <dbReference type="ARBA" id="ARBA00022825"/>
    </source>
</evidence>
<dbReference type="STRING" id="947166.A0A1D1VXQ6"/>
<accession>A0A1D1VXQ6</accession>
<comment type="caution">
    <text evidence="8">The sequence shown here is derived from an EMBL/GenBank/DDBJ whole genome shotgun (WGS) entry which is preliminary data.</text>
</comment>
<keyword evidence="3 5" id="KW-0720">Serine protease</keyword>
<evidence type="ECO:0000259" key="7">
    <source>
        <dbReference type="PROSITE" id="PS50240"/>
    </source>
</evidence>
<proteinExistence type="predicted"/>
<dbReference type="PROSITE" id="PS00135">
    <property type="entry name" value="TRYPSIN_SER"/>
    <property type="match status" value="1"/>
</dbReference>
<dbReference type="InterPro" id="IPR043504">
    <property type="entry name" value="Peptidase_S1_PA_chymotrypsin"/>
</dbReference>
<keyword evidence="1 5" id="KW-0645">Protease</keyword>
<protein>
    <recommendedName>
        <fullName evidence="7">Peptidase S1 domain-containing protein</fullName>
    </recommendedName>
</protein>
<dbReference type="AlphaFoldDB" id="A0A1D1VXQ6"/>
<evidence type="ECO:0000313" key="8">
    <source>
        <dbReference type="EMBL" id="GAV05083.1"/>
    </source>
</evidence>
<evidence type="ECO:0000313" key="9">
    <source>
        <dbReference type="Proteomes" id="UP000186922"/>
    </source>
</evidence>
<evidence type="ECO:0000256" key="5">
    <source>
        <dbReference type="RuleBase" id="RU363034"/>
    </source>
</evidence>
<dbReference type="CDD" id="cd00190">
    <property type="entry name" value="Tryp_SPc"/>
    <property type="match status" value="1"/>
</dbReference>
<dbReference type="FunFam" id="2.40.10.10:FF:000003">
    <property type="entry name" value="Transmembrane serine protease 3"/>
    <property type="match status" value="1"/>
</dbReference>
<name>A0A1D1VXQ6_RAMVA</name>
<dbReference type="SMART" id="SM00020">
    <property type="entry name" value="Tryp_SPc"/>
    <property type="match status" value="1"/>
</dbReference>
<dbReference type="GO" id="GO:0006508">
    <property type="term" value="P:proteolysis"/>
    <property type="evidence" value="ECO:0007669"/>
    <property type="project" value="UniProtKB-KW"/>
</dbReference>
<dbReference type="Pfam" id="PF00089">
    <property type="entry name" value="Trypsin"/>
    <property type="match status" value="1"/>
</dbReference>
<sequence>MKGLIASVVLVALVGLVASQRPSACGQPIVAPKDCSRSGGDRIVGGCQAEAHSWPWQCQLGKISTFFGTNYTQWICGCSILSTGHILTAAHCVSGSTNKPDLFMVKVGHHDVSRPSQYQKVHNVSRIAMHPDYNSRIIDNDAAVLVLREPLVFTTGVQPVCIPDANSNPNADVAPAVGQDHIVTGWGEQNANGRATAQQLQQVSVTAWNSATCNMTQHYGGKITNQMWCAGTTGKDSCQGDSGGPIFALEGGRYVQNGIVSWGYGCAAPNKPGVYAKVAAPAIRNFIQSVTGW</sequence>
<dbReference type="Proteomes" id="UP000186922">
    <property type="component" value="Unassembled WGS sequence"/>
</dbReference>
<dbReference type="InterPro" id="IPR018114">
    <property type="entry name" value="TRYPSIN_HIS"/>
</dbReference>
<keyword evidence="2 5" id="KW-0378">Hydrolase</keyword>
<feature type="chain" id="PRO_5008898951" description="Peptidase S1 domain-containing protein" evidence="6">
    <location>
        <begin position="20"/>
        <end position="293"/>
    </location>
</feature>
<dbReference type="InterPro" id="IPR001254">
    <property type="entry name" value="Trypsin_dom"/>
</dbReference>
<dbReference type="PROSITE" id="PS50240">
    <property type="entry name" value="TRYPSIN_DOM"/>
    <property type="match status" value="1"/>
</dbReference>
<evidence type="ECO:0000256" key="6">
    <source>
        <dbReference type="SAM" id="SignalP"/>
    </source>
</evidence>
<dbReference type="PROSITE" id="PS00134">
    <property type="entry name" value="TRYPSIN_HIS"/>
    <property type="match status" value="1"/>
</dbReference>
<keyword evidence="9" id="KW-1185">Reference proteome</keyword>
<evidence type="ECO:0000256" key="4">
    <source>
        <dbReference type="ARBA" id="ARBA00023157"/>
    </source>
</evidence>
<dbReference type="EMBL" id="BDGG01000011">
    <property type="protein sequence ID" value="GAV05083.1"/>
    <property type="molecule type" value="Genomic_DNA"/>
</dbReference>
<organism evidence="8 9">
    <name type="scientific">Ramazzottius varieornatus</name>
    <name type="common">Water bear</name>
    <name type="synonym">Tardigrade</name>
    <dbReference type="NCBI Taxonomy" id="947166"/>
    <lineage>
        <taxon>Eukaryota</taxon>
        <taxon>Metazoa</taxon>
        <taxon>Ecdysozoa</taxon>
        <taxon>Tardigrada</taxon>
        <taxon>Eutardigrada</taxon>
        <taxon>Parachela</taxon>
        <taxon>Hypsibioidea</taxon>
        <taxon>Ramazzottiidae</taxon>
        <taxon>Ramazzottius</taxon>
    </lineage>
</organism>
<evidence type="ECO:0000256" key="2">
    <source>
        <dbReference type="ARBA" id="ARBA00022801"/>
    </source>
</evidence>
<dbReference type="PANTHER" id="PTHR24252:SF7">
    <property type="entry name" value="HYALIN"/>
    <property type="match status" value="1"/>
</dbReference>
<feature type="domain" description="Peptidase S1" evidence="7">
    <location>
        <begin position="43"/>
        <end position="293"/>
    </location>
</feature>